<accession>A0A6N3BCH8</accession>
<feature type="DNA-binding region" description="OmpR/PhoB-type" evidence="2">
    <location>
        <begin position="40"/>
        <end position="127"/>
    </location>
</feature>
<dbReference type="SUPFAM" id="SSF46894">
    <property type="entry name" value="C-terminal effector domain of the bipartite response regulators"/>
    <property type="match status" value="1"/>
</dbReference>
<gene>
    <name evidence="4" type="primary">yedW</name>
    <name evidence="4" type="ORF">CRLFYP8_02627</name>
</gene>
<dbReference type="PROSITE" id="PS51755">
    <property type="entry name" value="OMPR_PHOB"/>
    <property type="match status" value="1"/>
</dbReference>
<keyword evidence="1 2" id="KW-0238">DNA-binding</keyword>
<dbReference type="GO" id="GO:0000160">
    <property type="term" value="P:phosphorelay signal transduction system"/>
    <property type="evidence" value="ECO:0007669"/>
    <property type="project" value="InterPro"/>
</dbReference>
<dbReference type="GO" id="GO:0003677">
    <property type="term" value="F:DNA binding"/>
    <property type="evidence" value="ECO:0007669"/>
    <property type="project" value="UniProtKB-UniRule"/>
</dbReference>
<dbReference type="GO" id="GO:0006355">
    <property type="term" value="P:regulation of DNA-templated transcription"/>
    <property type="evidence" value="ECO:0007669"/>
    <property type="project" value="InterPro"/>
</dbReference>
<feature type="domain" description="OmpR/PhoB-type" evidence="3">
    <location>
        <begin position="40"/>
        <end position="127"/>
    </location>
</feature>
<evidence type="ECO:0000313" key="4">
    <source>
        <dbReference type="EMBL" id="VYT98002.1"/>
    </source>
</evidence>
<dbReference type="Gene3D" id="1.10.10.10">
    <property type="entry name" value="Winged helix-like DNA-binding domain superfamily/Winged helix DNA-binding domain"/>
    <property type="match status" value="1"/>
</dbReference>
<dbReference type="EMBL" id="CACRTL010000027">
    <property type="protein sequence ID" value="VYT98002.1"/>
    <property type="molecule type" value="Genomic_DNA"/>
</dbReference>
<name>A0A6N3BCH8_9FIRM</name>
<evidence type="ECO:0000256" key="2">
    <source>
        <dbReference type="PROSITE-ProRule" id="PRU01091"/>
    </source>
</evidence>
<dbReference type="SMART" id="SM00862">
    <property type="entry name" value="Trans_reg_C"/>
    <property type="match status" value="1"/>
</dbReference>
<protein>
    <submittedName>
        <fullName evidence="4">Putative transcriptional regulatory protein YedW</fullName>
    </submittedName>
</protein>
<sequence>MIYNVDKKIVILEVTDTNEQLFNQVISLVKNNGGILSFDSKSIEVNGLQIKSFNKSVYKNGNKIYLTSKEYQILYLLASHIGRVFSREQIYEEIWNEPSNNCVNSIENMISRLRKKLKMTTKILNIL</sequence>
<organism evidence="4">
    <name type="scientific">Thomasclavelia ramosa</name>
    <dbReference type="NCBI Taxonomy" id="1547"/>
    <lineage>
        <taxon>Bacteria</taxon>
        <taxon>Bacillati</taxon>
        <taxon>Bacillota</taxon>
        <taxon>Erysipelotrichia</taxon>
        <taxon>Erysipelotrichales</taxon>
        <taxon>Coprobacillaceae</taxon>
        <taxon>Thomasclavelia</taxon>
    </lineage>
</organism>
<dbReference type="AlphaFoldDB" id="A0A6N3BCH8"/>
<dbReference type="RefSeq" id="WP_118143433.1">
    <property type="nucleotide sequence ID" value="NZ_CACRTL010000027.1"/>
</dbReference>
<evidence type="ECO:0000259" key="3">
    <source>
        <dbReference type="PROSITE" id="PS51755"/>
    </source>
</evidence>
<dbReference type="InterPro" id="IPR036388">
    <property type="entry name" value="WH-like_DNA-bd_sf"/>
</dbReference>
<dbReference type="InterPro" id="IPR001867">
    <property type="entry name" value="OmpR/PhoB-type_DNA-bd"/>
</dbReference>
<evidence type="ECO:0000256" key="1">
    <source>
        <dbReference type="ARBA" id="ARBA00023125"/>
    </source>
</evidence>
<reference evidence="4" key="1">
    <citation type="submission" date="2019-11" db="EMBL/GenBank/DDBJ databases">
        <authorList>
            <person name="Feng L."/>
        </authorList>
    </citation>
    <scope>NUCLEOTIDE SEQUENCE</scope>
    <source>
        <strain evidence="4">CramosumLFYP8</strain>
    </source>
</reference>
<dbReference type="CDD" id="cd00383">
    <property type="entry name" value="trans_reg_C"/>
    <property type="match status" value="1"/>
</dbReference>
<proteinExistence type="predicted"/>
<dbReference type="Pfam" id="PF00486">
    <property type="entry name" value="Trans_reg_C"/>
    <property type="match status" value="1"/>
</dbReference>
<dbReference type="InterPro" id="IPR016032">
    <property type="entry name" value="Sig_transdc_resp-reg_C-effctor"/>
</dbReference>